<dbReference type="PROSITE" id="PS00143">
    <property type="entry name" value="INSULINASE"/>
    <property type="match status" value="1"/>
</dbReference>
<dbReference type="SUPFAM" id="SSF63411">
    <property type="entry name" value="LuxS/MPP-like metallohydrolase"/>
    <property type="match status" value="3"/>
</dbReference>
<keyword evidence="5" id="KW-0378">Hydrolase</keyword>
<feature type="domain" description="Peptidase M16 C-terminal" evidence="11">
    <location>
        <begin position="724"/>
        <end position="886"/>
    </location>
</feature>
<protein>
    <submittedName>
        <fullName evidence="12">Insulinase family protein</fullName>
    </submittedName>
</protein>
<dbReference type="PANTHER" id="PTHR43690">
    <property type="entry name" value="NARDILYSIN"/>
    <property type="match status" value="1"/>
</dbReference>
<keyword evidence="3" id="KW-0645">Protease</keyword>
<evidence type="ECO:0000256" key="2">
    <source>
        <dbReference type="ARBA" id="ARBA00007261"/>
    </source>
</evidence>
<dbReference type="EMBL" id="WTYU01000001">
    <property type="protein sequence ID" value="MXP14540.1"/>
    <property type="molecule type" value="Genomic_DNA"/>
</dbReference>
<dbReference type="InterPro" id="IPR011765">
    <property type="entry name" value="Pept_M16_N"/>
</dbReference>
<dbReference type="RefSeq" id="WP_160600722.1">
    <property type="nucleotide sequence ID" value="NZ_WTYU01000001.1"/>
</dbReference>
<dbReference type="Pfam" id="PF00675">
    <property type="entry name" value="Peptidase_M16"/>
    <property type="match status" value="1"/>
</dbReference>
<keyword evidence="7" id="KW-0482">Metalloprotease</keyword>
<evidence type="ECO:0000259" key="11">
    <source>
        <dbReference type="Pfam" id="PF05193"/>
    </source>
</evidence>
<comment type="caution">
    <text evidence="12">The sequence shown here is derived from an EMBL/GenBank/DDBJ whole genome shotgun (WGS) entry which is preliminary data.</text>
</comment>
<evidence type="ECO:0000256" key="7">
    <source>
        <dbReference type="ARBA" id="ARBA00023049"/>
    </source>
</evidence>
<dbReference type="Pfam" id="PF05193">
    <property type="entry name" value="Peptidase_M16_C"/>
    <property type="match status" value="2"/>
</dbReference>
<keyword evidence="13" id="KW-1185">Reference proteome</keyword>
<evidence type="ECO:0000256" key="8">
    <source>
        <dbReference type="RuleBase" id="RU004447"/>
    </source>
</evidence>
<dbReference type="GO" id="GO:0046872">
    <property type="term" value="F:metal ion binding"/>
    <property type="evidence" value="ECO:0007669"/>
    <property type="project" value="UniProtKB-KW"/>
</dbReference>
<sequence>MKILAKRHLLAASVLALAIAAPMHSSTFAQTAATPRAAAAAESSWGVVNVDLPEDEAIRYGMLANGFKYALRKNETPKGSTSVRMHVEVGSLAEADNEQGLAHFLEHMAFNGSKNVPEGEMVKLLERQGLSFGPDTNATTSFTQTTYQLDVPVSNDEAVDTALMLMRETASNLTLTPEAVERERGVIQSERQLRNSAGLRSAVAQLAMQLPGTQVSKRLPIGTVEVVSTAPASRIKDFYNRYYRPENTTLVLVGDFDMDAMEAKVRKEFADWQPAGPKGKSMDYGLIDPSSALTVGSFSDPSVQTMAIFQKAKPYQIDPNSIEANRESLQLMVASRIMSDRFQKLALQTDAPILGGAALFNPLEEVAMQSLFLVVGKEGEWQSAVTVGEQELRRALQFGFTNSEIEEQVANITASFENAAKQQDTRKNAVIADNIMGSIVDRKVVMTPAGQLAVFNALRPVLTAEATTLAFRENWEGGPNNLFLTSKETVANFETAIRSTLDASQQMAVNAPVEVAAKAFAYDGFGTAGEIASDVTIADLGIRAIQFENGVRLNIRQTDFETGKVHYSLRVGDGLRSMSANSGGLNFYMQNVMAVGGLGEHDVQELQKILVGKTVNLALIANQDAVASSGVTTAEDAGMQMKILAALVTNPGYRPEADTAWQNALPTINTQTKASPISVLQSDFARVLASGDSRFGRGTPDELASMDMAKVKSLIGDQLAHGAIELAVVGDIDEQSAIDIVAETFGALPPRASSAPAAAELRAVKFPADKAPIMLYHDGQPDQGLALAVWPTDDDSDQRDDVARDLLAAAMGLLLNDEIREKLGASYTTQAFSEASSVYPDYGFIAGFAVADPAKMEGIYAAIHDVSKQLRDQPLSEDEILRARKPLLEQLEKQDRENSAWVGMTSVAQSKPERLNRWRQRIALVDGISADEIQATARKYLIDDRLLEVRIVPQPTSK</sequence>
<feature type="signal peptide" evidence="9">
    <location>
        <begin position="1"/>
        <end position="29"/>
    </location>
</feature>
<evidence type="ECO:0000256" key="6">
    <source>
        <dbReference type="ARBA" id="ARBA00022833"/>
    </source>
</evidence>
<gene>
    <name evidence="12" type="ORF">GRI44_07235</name>
</gene>
<keyword evidence="9" id="KW-0732">Signal</keyword>
<reference evidence="12 13" key="1">
    <citation type="submission" date="2019-12" db="EMBL/GenBank/DDBJ databases">
        <title>Genomic-based taxomic classification of the family Erythrobacteraceae.</title>
        <authorList>
            <person name="Xu L."/>
        </authorList>
    </citation>
    <scope>NUCLEOTIDE SEQUENCE [LARGE SCALE GENOMIC DNA]</scope>
    <source>
        <strain evidence="12 13">KCTC 52259</strain>
    </source>
</reference>
<keyword evidence="4" id="KW-0479">Metal-binding</keyword>
<evidence type="ECO:0000259" key="10">
    <source>
        <dbReference type="Pfam" id="PF00675"/>
    </source>
</evidence>
<feature type="chain" id="PRO_5026780333" evidence="9">
    <location>
        <begin position="30"/>
        <end position="958"/>
    </location>
</feature>
<proteinExistence type="inferred from homology"/>
<accession>A0A6L7GFU5</accession>
<dbReference type="InterPro" id="IPR050626">
    <property type="entry name" value="Peptidase_M16"/>
</dbReference>
<feature type="domain" description="Peptidase M16 C-terminal" evidence="11">
    <location>
        <begin position="234"/>
        <end position="410"/>
    </location>
</feature>
<dbReference type="GO" id="GO:0004222">
    <property type="term" value="F:metalloendopeptidase activity"/>
    <property type="evidence" value="ECO:0007669"/>
    <property type="project" value="InterPro"/>
</dbReference>
<evidence type="ECO:0000256" key="5">
    <source>
        <dbReference type="ARBA" id="ARBA00022801"/>
    </source>
</evidence>
<name>A0A6L7GFU5_9SPHN</name>
<dbReference type="InterPro" id="IPR007863">
    <property type="entry name" value="Peptidase_M16_C"/>
</dbReference>
<dbReference type="OrthoDB" id="9811314at2"/>
<comment type="cofactor">
    <cofactor evidence="1">
        <name>Zn(2+)</name>
        <dbReference type="ChEBI" id="CHEBI:29105"/>
    </cofactor>
</comment>
<comment type="similarity">
    <text evidence="2 8">Belongs to the peptidase M16 family.</text>
</comment>
<dbReference type="InterPro" id="IPR011249">
    <property type="entry name" value="Metalloenz_LuxS/M16"/>
</dbReference>
<evidence type="ECO:0000256" key="9">
    <source>
        <dbReference type="SAM" id="SignalP"/>
    </source>
</evidence>
<dbReference type="AlphaFoldDB" id="A0A6L7GFU5"/>
<dbReference type="InterPro" id="IPR001431">
    <property type="entry name" value="Pept_M16_Zn_BS"/>
</dbReference>
<dbReference type="Gene3D" id="3.30.830.10">
    <property type="entry name" value="Metalloenzyme, LuxS/M16 peptidase-like"/>
    <property type="match status" value="4"/>
</dbReference>
<dbReference type="GO" id="GO:0006508">
    <property type="term" value="P:proteolysis"/>
    <property type="evidence" value="ECO:0007669"/>
    <property type="project" value="UniProtKB-KW"/>
</dbReference>
<dbReference type="PANTHER" id="PTHR43690:SF17">
    <property type="entry name" value="PROTEIN YHJJ"/>
    <property type="match status" value="1"/>
</dbReference>
<evidence type="ECO:0000313" key="13">
    <source>
        <dbReference type="Proteomes" id="UP000473531"/>
    </source>
</evidence>
<evidence type="ECO:0000256" key="3">
    <source>
        <dbReference type="ARBA" id="ARBA00022670"/>
    </source>
</evidence>
<evidence type="ECO:0000313" key="12">
    <source>
        <dbReference type="EMBL" id="MXP14540.1"/>
    </source>
</evidence>
<dbReference type="Proteomes" id="UP000473531">
    <property type="component" value="Unassembled WGS sequence"/>
</dbReference>
<organism evidence="12 13">
    <name type="scientific">Allopontixanthobacter confluentis</name>
    <dbReference type="NCBI Taxonomy" id="1849021"/>
    <lineage>
        <taxon>Bacteria</taxon>
        <taxon>Pseudomonadati</taxon>
        <taxon>Pseudomonadota</taxon>
        <taxon>Alphaproteobacteria</taxon>
        <taxon>Sphingomonadales</taxon>
        <taxon>Erythrobacteraceae</taxon>
        <taxon>Allopontixanthobacter</taxon>
    </lineage>
</organism>
<keyword evidence="6" id="KW-0862">Zinc</keyword>
<evidence type="ECO:0000256" key="4">
    <source>
        <dbReference type="ARBA" id="ARBA00022723"/>
    </source>
</evidence>
<evidence type="ECO:0000256" key="1">
    <source>
        <dbReference type="ARBA" id="ARBA00001947"/>
    </source>
</evidence>
<feature type="domain" description="Peptidase M16 N-terminal" evidence="10">
    <location>
        <begin position="73"/>
        <end position="197"/>
    </location>
</feature>